<dbReference type="InterPro" id="IPR006520">
    <property type="entry name" value="Dit_BPSPP_N"/>
</dbReference>
<evidence type="ECO:0000313" key="3">
    <source>
        <dbReference type="EMBL" id="GAH05054.1"/>
    </source>
</evidence>
<dbReference type="InterPro" id="IPR054738">
    <property type="entry name" value="Siphovirus-type_tail_C"/>
</dbReference>
<evidence type="ECO:0000259" key="2">
    <source>
        <dbReference type="Pfam" id="PF22768"/>
    </source>
</evidence>
<dbReference type="Gene3D" id="2.60.120.860">
    <property type="match status" value="1"/>
</dbReference>
<name>X1DJ72_9ZZZZ</name>
<dbReference type="Pfam" id="PF05709">
    <property type="entry name" value="Sipho_tail"/>
    <property type="match status" value="1"/>
</dbReference>
<dbReference type="Pfam" id="PF22768">
    <property type="entry name" value="SPP1_Dit"/>
    <property type="match status" value="1"/>
</dbReference>
<dbReference type="Gene3D" id="2.40.30.200">
    <property type="match status" value="1"/>
</dbReference>
<reference evidence="3" key="1">
    <citation type="journal article" date="2014" name="Front. Microbiol.">
        <title>High frequency of phylogenetically diverse reductive dehalogenase-homologous genes in deep subseafloor sedimentary metagenomes.</title>
        <authorList>
            <person name="Kawai M."/>
            <person name="Futagami T."/>
            <person name="Toyoda A."/>
            <person name="Takaki Y."/>
            <person name="Nishi S."/>
            <person name="Hori S."/>
            <person name="Arai W."/>
            <person name="Tsubouchi T."/>
            <person name="Morono Y."/>
            <person name="Uchiyama I."/>
            <person name="Ito T."/>
            <person name="Fujiyama A."/>
            <person name="Inagaki F."/>
            <person name="Takami H."/>
        </authorList>
    </citation>
    <scope>NUCLEOTIDE SEQUENCE</scope>
    <source>
        <strain evidence="3">Expedition CK06-06</strain>
    </source>
</reference>
<gene>
    <name evidence="3" type="ORF">S01H4_40379</name>
</gene>
<dbReference type="InterPro" id="IPR008841">
    <property type="entry name" value="Siphovirus-type_tail_N"/>
</dbReference>
<sequence length="237" mass="26640">MADLDFSFKETDASDLDFVTTRIINPPLARQIETIISIPKMVGYTQLSKKFANREIKVQGLLKGTSPADLITQIEAFSEFLFSEGDEQLIFNNQLTRYYNAQHIKTIELLREEYYAMLLLIFTCNDPLAYAISGDEVNKTGITDLGYKWNVGNLGQYYAYPTITITFNQNQTHIYIQNNDIVGNRFDISKSFSSGDVLVINSKLMTITLDTIHSPAGFGDGGDSKAEFILLKVGDNE</sequence>
<dbReference type="EMBL" id="BART01021978">
    <property type="protein sequence ID" value="GAH05054.1"/>
    <property type="molecule type" value="Genomic_DNA"/>
</dbReference>
<feature type="non-terminal residue" evidence="3">
    <location>
        <position position="237"/>
    </location>
</feature>
<evidence type="ECO:0008006" key="4">
    <source>
        <dbReference type="Google" id="ProtNLM"/>
    </source>
</evidence>
<organism evidence="3">
    <name type="scientific">marine sediment metagenome</name>
    <dbReference type="NCBI Taxonomy" id="412755"/>
    <lineage>
        <taxon>unclassified sequences</taxon>
        <taxon>metagenomes</taxon>
        <taxon>ecological metagenomes</taxon>
    </lineage>
</organism>
<feature type="domain" description="Siphovirus-type tail component C-terminal" evidence="2">
    <location>
        <begin position="155"/>
        <end position="236"/>
    </location>
</feature>
<feature type="domain" description="Siphovirus-type tail component RIFT-related" evidence="1">
    <location>
        <begin position="21"/>
        <end position="101"/>
    </location>
</feature>
<dbReference type="NCBIfam" id="TIGR01633">
    <property type="entry name" value="phi3626_gp14_N"/>
    <property type="match status" value="1"/>
</dbReference>
<proteinExistence type="predicted"/>
<evidence type="ECO:0000259" key="1">
    <source>
        <dbReference type="Pfam" id="PF05709"/>
    </source>
</evidence>
<comment type="caution">
    <text evidence="3">The sequence shown here is derived from an EMBL/GenBank/DDBJ whole genome shotgun (WGS) entry which is preliminary data.</text>
</comment>
<protein>
    <recommendedName>
        <fullName evidence="4">Phage tail protein</fullName>
    </recommendedName>
</protein>
<accession>X1DJ72</accession>
<dbReference type="AlphaFoldDB" id="X1DJ72"/>